<keyword evidence="2" id="KW-0813">Transport</keyword>
<evidence type="ECO:0000313" key="9">
    <source>
        <dbReference type="EMBL" id="GAA1218849.1"/>
    </source>
</evidence>
<dbReference type="RefSeq" id="WP_344438736.1">
    <property type="nucleotide sequence ID" value="NZ_BAAALF010000005.1"/>
</dbReference>
<evidence type="ECO:0000256" key="4">
    <source>
        <dbReference type="ARBA" id="ARBA00022927"/>
    </source>
</evidence>
<evidence type="ECO:0000313" key="10">
    <source>
        <dbReference type="Proteomes" id="UP001500037"/>
    </source>
</evidence>
<keyword evidence="7" id="KW-0472">Membrane</keyword>
<dbReference type="InterPro" id="IPR003369">
    <property type="entry name" value="TatA/B/E"/>
</dbReference>
<evidence type="ECO:0000256" key="5">
    <source>
        <dbReference type="ARBA" id="ARBA00022989"/>
    </source>
</evidence>
<dbReference type="Gene3D" id="1.20.5.3310">
    <property type="match status" value="1"/>
</dbReference>
<evidence type="ECO:0000256" key="8">
    <source>
        <dbReference type="SAM" id="MobiDB-lite"/>
    </source>
</evidence>
<keyword evidence="3" id="KW-0812">Transmembrane</keyword>
<dbReference type="Pfam" id="PF02416">
    <property type="entry name" value="TatA_B_E"/>
    <property type="match status" value="1"/>
</dbReference>
<evidence type="ECO:0000256" key="6">
    <source>
        <dbReference type="ARBA" id="ARBA00023010"/>
    </source>
</evidence>
<proteinExistence type="predicted"/>
<dbReference type="EMBL" id="BAAALF010000005">
    <property type="protein sequence ID" value="GAA1218849.1"/>
    <property type="molecule type" value="Genomic_DNA"/>
</dbReference>
<protein>
    <recommendedName>
        <fullName evidence="11">Sec-independent protein translocase protein TatA</fullName>
    </recommendedName>
</protein>
<keyword evidence="4" id="KW-0653">Protein transport</keyword>
<organism evidence="9 10">
    <name type="scientific">Kitasatospora nipponensis</name>
    <dbReference type="NCBI Taxonomy" id="258049"/>
    <lineage>
        <taxon>Bacteria</taxon>
        <taxon>Bacillati</taxon>
        <taxon>Actinomycetota</taxon>
        <taxon>Actinomycetes</taxon>
        <taxon>Kitasatosporales</taxon>
        <taxon>Streptomycetaceae</taxon>
        <taxon>Kitasatospora</taxon>
    </lineage>
</organism>
<comment type="subcellular location">
    <subcellularLocation>
        <location evidence="1">Membrane</location>
        <topology evidence="1">Single-pass membrane protein</topology>
    </subcellularLocation>
</comment>
<keyword evidence="6" id="KW-0811">Translocation</keyword>
<evidence type="ECO:0008006" key="11">
    <source>
        <dbReference type="Google" id="ProtNLM"/>
    </source>
</evidence>
<comment type="caution">
    <text evidence="9">The sequence shown here is derived from an EMBL/GenBank/DDBJ whole genome shotgun (WGS) entry which is preliminary data.</text>
</comment>
<name>A0ABP4GEL2_9ACTN</name>
<evidence type="ECO:0000256" key="3">
    <source>
        <dbReference type="ARBA" id="ARBA00022692"/>
    </source>
</evidence>
<accession>A0ABP4GEL2</accession>
<keyword evidence="5" id="KW-1133">Transmembrane helix</keyword>
<feature type="region of interest" description="Disordered" evidence="8">
    <location>
        <begin position="70"/>
        <end position="92"/>
    </location>
</feature>
<keyword evidence="10" id="KW-1185">Reference proteome</keyword>
<dbReference type="Proteomes" id="UP001500037">
    <property type="component" value="Unassembled WGS sequence"/>
</dbReference>
<sequence>MGRILAFLVIALMAAVFFGGKRLPDLARAVGRSLRILKSETAALRDEYQDEYTKKPVEAAEATLDTARTIKAAPGDASTARPVTEQKPGRPH</sequence>
<evidence type="ECO:0000256" key="2">
    <source>
        <dbReference type="ARBA" id="ARBA00022448"/>
    </source>
</evidence>
<evidence type="ECO:0000256" key="7">
    <source>
        <dbReference type="ARBA" id="ARBA00023136"/>
    </source>
</evidence>
<evidence type="ECO:0000256" key="1">
    <source>
        <dbReference type="ARBA" id="ARBA00004167"/>
    </source>
</evidence>
<reference evidence="10" key="1">
    <citation type="journal article" date="2019" name="Int. J. Syst. Evol. Microbiol.">
        <title>The Global Catalogue of Microorganisms (GCM) 10K type strain sequencing project: providing services to taxonomists for standard genome sequencing and annotation.</title>
        <authorList>
            <consortium name="The Broad Institute Genomics Platform"/>
            <consortium name="The Broad Institute Genome Sequencing Center for Infectious Disease"/>
            <person name="Wu L."/>
            <person name="Ma J."/>
        </authorList>
    </citation>
    <scope>NUCLEOTIDE SEQUENCE [LARGE SCALE GENOMIC DNA]</scope>
    <source>
        <strain evidence="10">JCM 13004</strain>
    </source>
</reference>
<gene>
    <name evidence="9" type="ORF">GCM10009665_06090</name>
</gene>